<sequence length="476" mass="52852">MTIKMLSLGAALLVAVQSPAAILESADSRVKGLSVERTDNNLLVNMTLDFTGLKLKSDREVTFIPVLHAADSTVTLPSVTVAGRNRYIQNIRHRTALPGDMLVRPGSDVEYSAIIPYSRWMESAVLSLSEDLCGCGFEPISSVMTDVAQLDFRERTFAPQRVYITPRVETRKERSVKGQAYIDFKVNRTDIEAGYRRNPEELGSIRATIDAVRDDADSRIEGITVTGHASPEGPYENNARLAEGRTAALAGYVRDLYSFSPELLRSASVAEDWDGLRRRVEESQIDNRQGILDIIASDDLTPDVREWKLKSTYPGQYRYLLDNVYPALRRSDYTITYVVSSFSDPAKIAEVMAADPRKLSLHELYILAQSLPADSDRFREVFEVAVRMYPDAPEANLNAGVTALSFGDLVNAERYLAKSGDTPEAVYARAVLAARQGDYTAARAGLEKARQKGVKEADDAMAQLDEYTSWLELNNK</sequence>
<accession>A0ABV4CU79</accession>
<feature type="domain" description="DUF3868" evidence="2">
    <location>
        <begin position="29"/>
        <end position="92"/>
    </location>
</feature>
<protein>
    <submittedName>
        <fullName evidence="3">DUF3868 domain-containing protein</fullName>
    </submittedName>
</protein>
<name>A0ABV4CU79_9BACT</name>
<feature type="signal peptide" evidence="1">
    <location>
        <begin position="1"/>
        <end position="20"/>
    </location>
</feature>
<gene>
    <name evidence="3" type="ORF">AAK873_04865</name>
</gene>
<dbReference type="SUPFAM" id="SSF103088">
    <property type="entry name" value="OmpA-like"/>
    <property type="match status" value="1"/>
</dbReference>
<comment type="caution">
    <text evidence="3">The sequence shown here is derived from an EMBL/GenBank/DDBJ whole genome shotgun (WGS) entry which is preliminary data.</text>
</comment>
<dbReference type="InterPro" id="IPR036737">
    <property type="entry name" value="OmpA-like_sf"/>
</dbReference>
<dbReference type="RefSeq" id="WP_205523851.1">
    <property type="nucleotide sequence ID" value="NZ_JBCLPP010000010.1"/>
</dbReference>
<dbReference type="Gene3D" id="1.25.40.10">
    <property type="entry name" value="Tetratricopeptide repeat domain"/>
    <property type="match status" value="1"/>
</dbReference>
<dbReference type="InterPro" id="IPR011990">
    <property type="entry name" value="TPR-like_helical_dom_sf"/>
</dbReference>
<proteinExistence type="predicted"/>
<dbReference type="EMBL" id="JBCLPP010000010">
    <property type="protein sequence ID" value="MEY8244948.1"/>
    <property type="molecule type" value="Genomic_DNA"/>
</dbReference>
<evidence type="ECO:0000313" key="4">
    <source>
        <dbReference type="Proteomes" id="UP001565200"/>
    </source>
</evidence>
<reference evidence="3 4" key="1">
    <citation type="submission" date="2024-03" db="EMBL/GenBank/DDBJ databases">
        <title>Mouse gut bacterial collection (mGBC) of GemPharmatech.</title>
        <authorList>
            <person name="He Y."/>
            <person name="Dong L."/>
            <person name="Wu D."/>
            <person name="Gao X."/>
            <person name="Lin Z."/>
        </authorList>
    </citation>
    <scope>NUCLEOTIDE SEQUENCE [LARGE SCALE GENOMIC DNA]</scope>
    <source>
        <strain evidence="3 4">54-13</strain>
    </source>
</reference>
<keyword evidence="1" id="KW-0732">Signal</keyword>
<evidence type="ECO:0000259" key="2">
    <source>
        <dbReference type="Pfam" id="PF12984"/>
    </source>
</evidence>
<organism evidence="3 4">
    <name type="scientific">Heminiphilus faecis</name>
    <dbReference type="NCBI Taxonomy" id="2601703"/>
    <lineage>
        <taxon>Bacteria</taxon>
        <taxon>Pseudomonadati</taxon>
        <taxon>Bacteroidota</taxon>
        <taxon>Bacteroidia</taxon>
        <taxon>Bacteroidales</taxon>
        <taxon>Muribaculaceae</taxon>
        <taxon>Heminiphilus</taxon>
    </lineage>
</organism>
<dbReference type="Gene3D" id="3.30.1330.60">
    <property type="entry name" value="OmpA-like domain"/>
    <property type="match status" value="1"/>
</dbReference>
<dbReference type="Proteomes" id="UP001565200">
    <property type="component" value="Unassembled WGS sequence"/>
</dbReference>
<feature type="chain" id="PRO_5045139716" evidence="1">
    <location>
        <begin position="21"/>
        <end position="476"/>
    </location>
</feature>
<dbReference type="SUPFAM" id="SSF48452">
    <property type="entry name" value="TPR-like"/>
    <property type="match status" value="1"/>
</dbReference>
<dbReference type="InterPro" id="IPR024480">
    <property type="entry name" value="DUF3868"/>
</dbReference>
<dbReference type="Pfam" id="PF12984">
    <property type="entry name" value="DUF3868"/>
    <property type="match status" value="1"/>
</dbReference>
<keyword evidence="4" id="KW-1185">Reference proteome</keyword>
<evidence type="ECO:0000313" key="3">
    <source>
        <dbReference type="EMBL" id="MEY8244948.1"/>
    </source>
</evidence>
<evidence type="ECO:0000256" key="1">
    <source>
        <dbReference type="SAM" id="SignalP"/>
    </source>
</evidence>